<accession>A0ABZ0B3R9</accession>
<dbReference type="InterPro" id="IPR018682">
    <property type="entry name" value="DUF2167_membr"/>
</dbReference>
<gene>
    <name evidence="4" type="ORF">RAN89_07830</name>
</gene>
<name>A0ABZ0B3R9_9BURK</name>
<feature type="transmembrane region" description="Helical" evidence="2">
    <location>
        <begin position="273"/>
        <end position="292"/>
    </location>
</feature>
<keyword evidence="2" id="KW-0812">Transmembrane</keyword>
<keyword evidence="5" id="KW-1185">Reference proteome</keyword>
<reference evidence="4 5" key="1">
    <citation type="submission" date="2023-08" db="EMBL/GenBank/DDBJ databases">
        <title>Rhodoferax potami sp. nov. and Rhodoferax mekongensis sp. nov., isolated from the Mekong River in Thailand.</title>
        <authorList>
            <person name="Kitikhun S."/>
            <person name="Charoenyingcharoen P."/>
            <person name="Siriarchawattana P."/>
            <person name="Likhitrattanapisal S."/>
            <person name="Nilsakha T."/>
            <person name="Chanpet A."/>
            <person name="Rattanawaree P."/>
            <person name="Ingsriswang S."/>
        </authorList>
    </citation>
    <scope>NUCLEOTIDE SEQUENCE [LARGE SCALE GENOMIC DNA]</scope>
    <source>
        <strain evidence="4 5">TBRC 17307</strain>
    </source>
</reference>
<keyword evidence="2" id="KW-0472">Membrane</keyword>
<dbReference type="Proteomes" id="UP001302257">
    <property type="component" value="Chromosome"/>
</dbReference>
<organism evidence="4 5">
    <name type="scientific">Rhodoferax mekongensis</name>
    <dbReference type="NCBI Taxonomy" id="3068341"/>
    <lineage>
        <taxon>Bacteria</taxon>
        <taxon>Pseudomonadati</taxon>
        <taxon>Pseudomonadota</taxon>
        <taxon>Betaproteobacteria</taxon>
        <taxon>Burkholderiales</taxon>
        <taxon>Comamonadaceae</taxon>
        <taxon>Rhodoferax</taxon>
    </lineage>
</organism>
<feature type="region of interest" description="Disordered" evidence="1">
    <location>
        <begin position="311"/>
        <end position="341"/>
    </location>
</feature>
<feature type="signal peptide" evidence="3">
    <location>
        <begin position="1"/>
        <end position="22"/>
    </location>
</feature>
<feature type="chain" id="PRO_5046959929" evidence="3">
    <location>
        <begin position="23"/>
        <end position="341"/>
    </location>
</feature>
<dbReference type="EMBL" id="CP132507">
    <property type="protein sequence ID" value="WNO06324.1"/>
    <property type="molecule type" value="Genomic_DNA"/>
</dbReference>
<evidence type="ECO:0000256" key="1">
    <source>
        <dbReference type="SAM" id="MobiDB-lite"/>
    </source>
</evidence>
<protein>
    <submittedName>
        <fullName evidence="4">DUF2167 domain-containing protein</fullName>
    </submittedName>
</protein>
<evidence type="ECO:0000256" key="2">
    <source>
        <dbReference type="SAM" id="Phobius"/>
    </source>
</evidence>
<keyword evidence="3" id="KW-0732">Signal</keyword>
<dbReference type="RefSeq" id="WP_313869032.1">
    <property type="nucleotide sequence ID" value="NZ_CP132507.1"/>
</dbReference>
<proteinExistence type="predicted"/>
<keyword evidence="2" id="KW-1133">Transmembrane helix</keyword>
<evidence type="ECO:0000256" key="3">
    <source>
        <dbReference type="SAM" id="SignalP"/>
    </source>
</evidence>
<evidence type="ECO:0000313" key="4">
    <source>
        <dbReference type="EMBL" id="WNO06324.1"/>
    </source>
</evidence>
<dbReference type="Pfam" id="PF09935">
    <property type="entry name" value="DUF2167"/>
    <property type="match status" value="1"/>
</dbReference>
<sequence>MKHGFLKALFALAFIWHATAGAQAISKEESERIWAEAKAAAQAGPAQISLKVQDTVQGTLALPAGHTYIPQPHAARVLNAMGNPGNDERLQGLVFPDGDAPWFMTIRFERSGYVKDDDAKNWDVDELLQSYKDGTEAANAERKKMGVPEMEILGWAQKPTYDAKTHRLAWAMSSRDKGAAESEPQGVNYNTFALGREGYFSMNLVTDLNVLPTYKPAAHTLLDAMQFAEGKRYADFNSSTDRVAEYGLAALVVGAVGKKLGLFATLAVFLAKFWKVAVIAVVAFGGGILNWFKKRKATSANDEFANTVMVDRDAPERTVPQPLAPHPHADQVRSGQSTDKV</sequence>
<evidence type="ECO:0000313" key="5">
    <source>
        <dbReference type="Proteomes" id="UP001302257"/>
    </source>
</evidence>